<organism evidence="2 3">
    <name type="scientific">Leucocoprinus birnbaumii</name>
    <dbReference type="NCBI Taxonomy" id="56174"/>
    <lineage>
        <taxon>Eukaryota</taxon>
        <taxon>Fungi</taxon>
        <taxon>Dikarya</taxon>
        <taxon>Basidiomycota</taxon>
        <taxon>Agaricomycotina</taxon>
        <taxon>Agaricomycetes</taxon>
        <taxon>Agaricomycetidae</taxon>
        <taxon>Agaricales</taxon>
        <taxon>Agaricineae</taxon>
        <taxon>Agaricaceae</taxon>
        <taxon>Leucocoprinus</taxon>
    </lineage>
</organism>
<evidence type="ECO:0000256" key="1">
    <source>
        <dbReference type="SAM" id="MobiDB-lite"/>
    </source>
</evidence>
<protein>
    <submittedName>
        <fullName evidence="2">Uncharacterized protein</fullName>
    </submittedName>
</protein>
<gene>
    <name evidence="2" type="ORF">NP233_g7848</name>
</gene>
<reference evidence="2" key="1">
    <citation type="submission" date="2022-07" db="EMBL/GenBank/DDBJ databases">
        <title>Genome Sequence of Leucocoprinus birnbaumii.</title>
        <authorList>
            <person name="Buettner E."/>
        </authorList>
    </citation>
    <scope>NUCLEOTIDE SEQUENCE</scope>
    <source>
        <strain evidence="2">VT141</strain>
    </source>
</reference>
<evidence type="ECO:0000313" key="2">
    <source>
        <dbReference type="EMBL" id="KAJ3565114.1"/>
    </source>
</evidence>
<feature type="compositionally biased region" description="Low complexity" evidence="1">
    <location>
        <begin position="94"/>
        <end position="103"/>
    </location>
</feature>
<feature type="compositionally biased region" description="Polar residues" evidence="1">
    <location>
        <begin position="15"/>
        <end position="29"/>
    </location>
</feature>
<dbReference type="AlphaFoldDB" id="A0AAD5VQ26"/>
<proteinExistence type="predicted"/>
<name>A0AAD5VQ26_9AGAR</name>
<sequence length="457" mass="52933">MSQSISSITEGSIATAAALSTSQPSTSHFPDTGGEAPRRKNKKKKNKKRNAPANNGQQPGGSAPPPTNAPVHPTQRPTAPFQKVKPAQPQSKHNTTTRTTPNTVASPMARPPREFQKFRDLPPELQKYVFEIAYCSAKTQYRGSLDWIYGISRDVKEWLEPFIYDFIVLPCDYEYRANRVLPLYERTFQSRPKEFYTKTVKRVYTNNQADHENSDFELQLLPVCDNLDTLECWSDPKETLTKILTTKYWPKLQTLCLNIDLLPKDENTFHLPIFKHVTHLDLTSEEPQLPSWDSLKSLDSLTHMRVYMLVSVKQGEFRKAMDLVYPIAMEAQKCLPGNLKHFVILVPMDLLYYISFMKCSTAKDKQRWDRMESIRIGTFDPRIMLGSSGDWDTWLDDNISDYTEEGEESLLKYCQFIPQLTYPSWPRAYLAEEEEDTWEEVIRKDRKRAHFLASRRK</sequence>
<dbReference type="Proteomes" id="UP001213000">
    <property type="component" value="Unassembled WGS sequence"/>
</dbReference>
<comment type="caution">
    <text evidence="2">The sequence shown here is derived from an EMBL/GenBank/DDBJ whole genome shotgun (WGS) entry which is preliminary data.</text>
</comment>
<dbReference type="EMBL" id="JANIEX010000599">
    <property type="protein sequence ID" value="KAJ3565114.1"/>
    <property type="molecule type" value="Genomic_DNA"/>
</dbReference>
<keyword evidence="3" id="KW-1185">Reference proteome</keyword>
<feature type="compositionally biased region" description="Basic residues" evidence="1">
    <location>
        <begin position="39"/>
        <end position="50"/>
    </location>
</feature>
<evidence type="ECO:0000313" key="3">
    <source>
        <dbReference type="Proteomes" id="UP001213000"/>
    </source>
</evidence>
<accession>A0AAD5VQ26</accession>
<feature type="region of interest" description="Disordered" evidence="1">
    <location>
        <begin position="15"/>
        <end position="113"/>
    </location>
</feature>